<dbReference type="InterPro" id="IPR029062">
    <property type="entry name" value="Class_I_gatase-like"/>
</dbReference>
<evidence type="ECO:0000259" key="5">
    <source>
        <dbReference type="Pfam" id="PF01965"/>
    </source>
</evidence>
<protein>
    <submittedName>
        <fullName evidence="6">Putative intracellular protease/amidase</fullName>
    </submittedName>
</protein>
<keyword evidence="1" id="KW-0346">Stress response</keyword>
<dbReference type="GO" id="GO:0008233">
    <property type="term" value="F:peptidase activity"/>
    <property type="evidence" value="ECO:0007669"/>
    <property type="project" value="UniProtKB-KW"/>
</dbReference>
<dbReference type="Pfam" id="PF01965">
    <property type="entry name" value="DJ-1_PfpI"/>
    <property type="match status" value="1"/>
</dbReference>
<evidence type="ECO:0000313" key="6">
    <source>
        <dbReference type="EMBL" id="SHM40137.1"/>
    </source>
</evidence>
<keyword evidence="4" id="KW-0732">Signal</keyword>
<feature type="chain" id="PRO_5012703455" evidence="4">
    <location>
        <begin position="23"/>
        <end position="252"/>
    </location>
</feature>
<accession>A0A1M7II87</accession>
<name>A0A1M7II87_9FLAO</name>
<evidence type="ECO:0000256" key="2">
    <source>
        <dbReference type="ARBA" id="ARBA00023239"/>
    </source>
</evidence>
<dbReference type="RefSeq" id="WP_086065348.1">
    <property type="nucleotide sequence ID" value="NZ_FRBY01000004.1"/>
</dbReference>
<gene>
    <name evidence="6" type="ORF">SAMN05444366_3152</name>
</gene>
<dbReference type="GO" id="GO:0019243">
    <property type="term" value="P:methylglyoxal catabolic process to D-lactate via S-lactoyl-glutathione"/>
    <property type="evidence" value="ECO:0007669"/>
    <property type="project" value="TreeGrafter"/>
</dbReference>
<dbReference type="PANTHER" id="PTHR48094:SF11">
    <property type="entry name" value="GLUTATHIONE-INDEPENDENT GLYOXALASE HSP31-RELATED"/>
    <property type="match status" value="1"/>
</dbReference>
<dbReference type="InterPro" id="IPR050325">
    <property type="entry name" value="Prot/Nucl_acid_deglycase"/>
</dbReference>
<feature type="domain" description="DJ-1/PfpI" evidence="5">
    <location>
        <begin position="53"/>
        <end position="249"/>
    </location>
</feature>
<proteinExistence type="inferred from homology"/>
<dbReference type="Gene3D" id="3.40.50.880">
    <property type="match status" value="1"/>
</dbReference>
<dbReference type="OrthoDB" id="9792284at2"/>
<dbReference type="EMBL" id="FRBY01000004">
    <property type="protein sequence ID" value="SHM40137.1"/>
    <property type="molecule type" value="Genomic_DNA"/>
</dbReference>
<dbReference type="SUPFAM" id="SSF52317">
    <property type="entry name" value="Class I glutamine amidotransferase-like"/>
    <property type="match status" value="1"/>
</dbReference>
<dbReference type="GO" id="GO:0019172">
    <property type="term" value="F:glyoxalase III activity"/>
    <property type="evidence" value="ECO:0007669"/>
    <property type="project" value="TreeGrafter"/>
</dbReference>
<comment type="similarity">
    <text evidence="3">Belongs to the peptidase C56 family. HSP31-like subfamily.</text>
</comment>
<keyword evidence="6" id="KW-0645">Protease</keyword>
<evidence type="ECO:0000313" key="7">
    <source>
        <dbReference type="Proteomes" id="UP000184121"/>
    </source>
</evidence>
<dbReference type="AlphaFoldDB" id="A0A1M7II87"/>
<sequence>MKNIIKSVFIALFAISNLAVIAQENKKTKVLFVLTSHNKLGDTGELTGSWIEEFATPYFYFLDKGIEVVIATPNGGQAPIDPKSNDPSFQTPATKRFYADQKAQTALASTVKITSVKQKDFKAVFYPGGHGPMWDLATDKNSIQLIQDFYNNSKPIAFVCHAPAALVNVKDKSGKYLIDGKKVTGFTNNEEAAVGLTKVVPFLLEDKLKERGGKYSQGSDWSSYVVEDGLLLTGQNPQSSEEVATKLLSKIK</sequence>
<dbReference type="CDD" id="cd03141">
    <property type="entry name" value="GATase1_Hsp31_like"/>
    <property type="match status" value="1"/>
</dbReference>
<organism evidence="6 7">
    <name type="scientific">Flavobacterium saccharophilum</name>
    <dbReference type="NCBI Taxonomy" id="29534"/>
    <lineage>
        <taxon>Bacteria</taxon>
        <taxon>Pseudomonadati</taxon>
        <taxon>Bacteroidota</taxon>
        <taxon>Flavobacteriia</taxon>
        <taxon>Flavobacteriales</taxon>
        <taxon>Flavobacteriaceae</taxon>
        <taxon>Flavobacterium</taxon>
    </lineage>
</organism>
<reference evidence="7" key="1">
    <citation type="submission" date="2016-11" db="EMBL/GenBank/DDBJ databases">
        <authorList>
            <person name="Varghese N."/>
            <person name="Submissions S."/>
        </authorList>
    </citation>
    <scope>NUCLEOTIDE SEQUENCE [LARGE SCALE GENOMIC DNA]</scope>
    <source>
        <strain evidence="7">DSM 1811</strain>
    </source>
</reference>
<evidence type="ECO:0000256" key="3">
    <source>
        <dbReference type="ARBA" id="ARBA00038493"/>
    </source>
</evidence>
<dbReference type="Proteomes" id="UP000184121">
    <property type="component" value="Unassembled WGS sequence"/>
</dbReference>
<keyword evidence="7" id="KW-1185">Reference proteome</keyword>
<dbReference type="PANTHER" id="PTHR48094">
    <property type="entry name" value="PROTEIN/NUCLEIC ACID DEGLYCASE DJ-1-RELATED"/>
    <property type="match status" value="1"/>
</dbReference>
<keyword evidence="2" id="KW-0456">Lyase</keyword>
<dbReference type="GO" id="GO:0005737">
    <property type="term" value="C:cytoplasm"/>
    <property type="evidence" value="ECO:0007669"/>
    <property type="project" value="TreeGrafter"/>
</dbReference>
<dbReference type="GO" id="GO:0006508">
    <property type="term" value="P:proteolysis"/>
    <property type="evidence" value="ECO:0007669"/>
    <property type="project" value="UniProtKB-KW"/>
</dbReference>
<evidence type="ECO:0000256" key="4">
    <source>
        <dbReference type="SAM" id="SignalP"/>
    </source>
</evidence>
<evidence type="ECO:0000256" key="1">
    <source>
        <dbReference type="ARBA" id="ARBA00023016"/>
    </source>
</evidence>
<keyword evidence="6" id="KW-0378">Hydrolase</keyword>
<dbReference type="InterPro" id="IPR002818">
    <property type="entry name" value="DJ-1/PfpI"/>
</dbReference>
<feature type="signal peptide" evidence="4">
    <location>
        <begin position="1"/>
        <end position="22"/>
    </location>
</feature>
<dbReference type="STRING" id="29534.SAMN05444366_3152"/>